<name>X8CJJ7_MYCXE</name>
<sequence>MVRRAVRRRHHRTSPTPGRCPRVVRACAAGLGRRWAGSTATAEAPPPAPLRLALLTLAVA</sequence>
<reference evidence="1" key="1">
    <citation type="submission" date="2014-01" db="EMBL/GenBank/DDBJ databases">
        <authorList>
            <person name="Brown-Elliot B."/>
            <person name="Wallace R."/>
            <person name="Lenaerts A."/>
            <person name="Ordway D."/>
            <person name="DeGroote M.A."/>
            <person name="Parker T."/>
            <person name="Sizemore C."/>
            <person name="Tallon L.J."/>
            <person name="Sadzewicz L.K."/>
            <person name="Sengamalay N."/>
            <person name="Fraser C.M."/>
            <person name="Hine E."/>
            <person name="Shefchek K.A."/>
            <person name="Das S.P."/>
            <person name="Tettelin H."/>
        </authorList>
    </citation>
    <scope>NUCLEOTIDE SEQUENCE [LARGE SCALE GENOMIC DNA]</scope>
    <source>
        <strain evidence="1">4042</strain>
    </source>
</reference>
<proteinExistence type="predicted"/>
<gene>
    <name evidence="1" type="ORF">I553_8600</name>
</gene>
<dbReference type="AlphaFoldDB" id="X8CJJ7"/>
<evidence type="ECO:0000313" key="1">
    <source>
        <dbReference type="EMBL" id="EUA56552.1"/>
    </source>
</evidence>
<dbReference type="EMBL" id="JAOB01000029">
    <property type="protein sequence ID" value="EUA56552.1"/>
    <property type="molecule type" value="Genomic_DNA"/>
</dbReference>
<comment type="caution">
    <text evidence="1">The sequence shown here is derived from an EMBL/GenBank/DDBJ whole genome shotgun (WGS) entry which is preliminary data.</text>
</comment>
<accession>X8CJJ7</accession>
<organism evidence="1">
    <name type="scientific">Mycobacterium xenopi 4042</name>
    <dbReference type="NCBI Taxonomy" id="1299334"/>
    <lineage>
        <taxon>Bacteria</taxon>
        <taxon>Bacillati</taxon>
        <taxon>Actinomycetota</taxon>
        <taxon>Actinomycetes</taxon>
        <taxon>Mycobacteriales</taxon>
        <taxon>Mycobacteriaceae</taxon>
        <taxon>Mycobacterium</taxon>
    </lineage>
</organism>
<protein>
    <submittedName>
        <fullName evidence="1">Uncharacterized protein</fullName>
    </submittedName>
</protein>